<name>A0A9D3VM88_9ROSI</name>
<dbReference type="Proteomes" id="UP000828251">
    <property type="component" value="Unassembled WGS sequence"/>
</dbReference>
<organism evidence="2 3">
    <name type="scientific">Gossypium stocksii</name>
    <dbReference type="NCBI Taxonomy" id="47602"/>
    <lineage>
        <taxon>Eukaryota</taxon>
        <taxon>Viridiplantae</taxon>
        <taxon>Streptophyta</taxon>
        <taxon>Embryophyta</taxon>
        <taxon>Tracheophyta</taxon>
        <taxon>Spermatophyta</taxon>
        <taxon>Magnoliopsida</taxon>
        <taxon>eudicotyledons</taxon>
        <taxon>Gunneridae</taxon>
        <taxon>Pentapetalae</taxon>
        <taxon>rosids</taxon>
        <taxon>malvids</taxon>
        <taxon>Malvales</taxon>
        <taxon>Malvaceae</taxon>
        <taxon>Malvoideae</taxon>
        <taxon>Gossypium</taxon>
    </lineage>
</organism>
<evidence type="ECO:0000313" key="2">
    <source>
        <dbReference type="EMBL" id="KAH1089505.1"/>
    </source>
</evidence>
<proteinExistence type="predicted"/>
<comment type="caution">
    <text evidence="2">The sequence shown here is derived from an EMBL/GenBank/DDBJ whole genome shotgun (WGS) entry which is preliminary data.</text>
</comment>
<evidence type="ECO:0000313" key="3">
    <source>
        <dbReference type="Proteomes" id="UP000828251"/>
    </source>
</evidence>
<feature type="signal peptide" evidence="1">
    <location>
        <begin position="1"/>
        <end position="17"/>
    </location>
</feature>
<gene>
    <name evidence="2" type="ORF">J1N35_016762</name>
</gene>
<keyword evidence="1" id="KW-0732">Signal</keyword>
<protein>
    <submittedName>
        <fullName evidence="2">Uncharacterized protein</fullName>
    </submittedName>
</protein>
<dbReference type="AlphaFoldDB" id="A0A9D3VM88"/>
<reference evidence="2 3" key="1">
    <citation type="journal article" date="2021" name="Plant Biotechnol. J.">
        <title>Multi-omics assisted identification of the key and species-specific regulatory components of drought-tolerant mechanisms in Gossypium stocksii.</title>
        <authorList>
            <person name="Yu D."/>
            <person name="Ke L."/>
            <person name="Zhang D."/>
            <person name="Wu Y."/>
            <person name="Sun Y."/>
            <person name="Mei J."/>
            <person name="Sun J."/>
            <person name="Sun Y."/>
        </authorList>
    </citation>
    <scope>NUCLEOTIDE SEQUENCE [LARGE SCALE GENOMIC DNA]</scope>
    <source>
        <strain evidence="3">cv. E1</strain>
        <tissue evidence="2">Leaf</tissue>
    </source>
</reference>
<sequence>MVKRSLGFFFFLLIVLASRTKVSPAADVEDSVAAASARSFANASLPLAHILRIFS</sequence>
<keyword evidence="3" id="KW-1185">Reference proteome</keyword>
<evidence type="ECO:0000256" key="1">
    <source>
        <dbReference type="SAM" id="SignalP"/>
    </source>
</evidence>
<accession>A0A9D3VM88</accession>
<feature type="chain" id="PRO_5039194693" evidence="1">
    <location>
        <begin position="18"/>
        <end position="55"/>
    </location>
</feature>
<dbReference type="EMBL" id="JAIQCV010000006">
    <property type="protein sequence ID" value="KAH1089505.1"/>
    <property type="molecule type" value="Genomic_DNA"/>
</dbReference>